<name>A0AAD6I5Q4_PENCN</name>
<evidence type="ECO:0000313" key="3">
    <source>
        <dbReference type="Proteomes" id="UP001219568"/>
    </source>
</evidence>
<evidence type="ECO:0000313" key="2">
    <source>
        <dbReference type="EMBL" id="KAJ6034412.1"/>
    </source>
</evidence>
<feature type="compositionally biased region" description="Pro residues" evidence="1">
    <location>
        <begin position="478"/>
        <end position="490"/>
    </location>
</feature>
<feature type="compositionally biased region" description="Polar residues" evidence="1">
    <location>
        <begin position="124"/>
        <end position="155"/>
    </location>
</feature>
<organism evidence="2 3">
    <name type="scientific">Penicillium canescens</name>
    <dbReference type="NCBI Taxonomy" id="5083"/>
    <lineage>
        <taxon>Eukaryota</taxon>
        <taxon>Fungi</taxon>
        <taxon>Dikarya</taxon>
        <taxon>Ascomycota</taxon>
        <taxon>Pezizomycotina</taxon>
        <taxon>Eurotiomycetes</taxon>
        <taxon>Eurotiomycetidae</taxon>
        <taxon>Eurotiales</taxon>
        <taxon>Aspergillaceae</taxon>
        <taxon>Penicillium</taxon>
    </lineage>
</organism>
<dbReference type="AlphaFoldDB" id="A0AAD6I5Q4"/>
<feature type="compositionally biased region" description="Polar residues" evidence="1">
    <location>
        <begin position="25"/>
        <end position="34"/>
    </location>
</feature>
<keyword evidence="3" id="KW-1185">Reference proteome</keyword>
<dbReference type="EMBL" id="JAQJZL010000010">
    <property type="protein sequence ID" value="KAJ6034412.1"/>
    <property type="molecule type" value="Genomic_DNA"/>
</dbReference>
<feature type="region of interest" description="Disordered" evidence="1">
    <location>
        <begin position="120"/>
        <end position="161"/>
    </location>
</feature>
<feature type="region of interest" description="Disordered" evidence="1">
    <location>
        <begin position="311"/>
        <end position="331"/>
    </location>
</feature>
<accession>A0AAD6I5Q4</accession>
<feature type="region of interest" description="Disordered" evidence="1">
    <location>
        <begin position="1"/>
        <end position="78"/>
    </location>
</feature>
<sequence>MSDRAERPAAQGSMTGSDRDESPSPGHQSPSFQPQNPPVILDPINTFQGRMRLDSGPITPRTERAAVEPSTMRPGPNPEAVATQSIELLLPESFEVPIMLDDPMYRAASDRVLPPVSPLPAENPSVTVPNPNTVSPTRGTSFASRFGQPGSSSSPAPWPEGAVPYSPERMLEAWLVRQQLLVGIPIDQLQPMTTPGRGRTHQTPPWIIITPEGAHIVAIPPARFHGVMQPIPRVPWLPAPSTALSPPPAAPTLDAPIAPEVSTLSATSTSSAVPSAAAERNRDMRSVLEMHHRLAISRLAESVSSARINPHAASPTLSVPSGPTIDPPPREAEVRLRLPSPVASSLSPVVSNPTLAVRSISSDSATMRNPRPVRPRTPSPELPASSVPPGVLTPRMTLRTTPDSSTVRDPRPRPTILHASAPTSSISSAPLFAVSNPRLAARRPPGFSLSASRDPRPRLTHCRLTNTAIFSGRLFTYPPRPSTPRPPPINPARGSSRRPDAGSMGGVNQADNASREGSTPAGDIPLQVTRAVSDEASNIHRQTPFGGGDGCWAPFPTFDLLDNEIGKDGVFPEDTQTPEEISTSQVKCFPPTNPYFSLHSRLVRSISNHPIEPLFMGVLTDNLGVLGLNPAGEGFILNLFPRDGPDRKTFFASIPEFAEKALPSPNEDAMGDSSFSLGDPFVGIFEILALIAGHLTRADLETLAITSTGLRKFVWRHMFSEVFLLQSHETQRNPRKHTPSPHWTGWHRWEEPIPIAYPWITWEVRCLMSSGIDFVQYPVYYPVRFVHINLNSFAPSPIQRWGLIPLDILTNDEYTHRQLDSSLTLEVYEAPDVNDSLYRADEMQQFLGEQCALPK</sequence>
<reference evidence="2" key="2">
    <citation type="submission" date="2023-01" db="EMBL/GenBank/DDBJ databases">
        <authorList>
            <person name="Petersen C."/>
        </authorList>
    </citation>
    <scope>NUCLEOTIDE SEQUENCE</scope>
    <source>
        <strain evidence="2">IBT 15450</strain>
    </source>
</reference>
<feature type="region of interest" description="Disordered" evidence="1">
    <location>
        <begin position="360"/>
        <end position="421"/>
    </location>
</feature>
<comment type="caution">
    <text evidence="2">The sequence shown here is derived from an EMBL/GenBank/DDBJ whole genome shotgun (WGS) entry which is preliminary data.</text>
</comment>
<proteinExistence type="predicted"/>
<evidence type="ECO:0000256" key="1">
    <source>
        <dbReference type="SAM" id="MobiDB-lite"/>
    </source>
</evidence>
<dbReference type="Proteomes" id="UP001219568">
    <property type="component" value="Unassembled WGS sequence"/>
</dbReference>
<protein>
    <submittedName>
        <fullName evidence="2">Uncharacterized protein</fullName>
    </submittedName>
</protein>
<feature type="region of interest" description="Disordered" evidence="1">
    <location>
        <begin position="473"/>
        <end position="524"/>
    </location>
</feature>
<reference evidence="2" key="1">
    <citation type="journal article" date="2023" name="IMA Fungus">
        <title>Comparative genomic study of the Penicillium genus elucidates a diverse pangenome and 15 lateral gene transfer events.</title>
        <authorList>
            <person name="Petersen C."/>
            <person name="Sorensen T."/>
            <person name="Nielsen M.R."/>
            <person name="Sondergaard T.E."/>
            <person name="Sorensen J.L."/>
            <person name="Fitzpatrick D.A."/>
            <person name="Frisvad J.C."/>
            <person name="Nielsen K.L."/>
        </authorList>
    </citation>
    <scope>NUCLEOTIDE SEQUENCE</scope>
    <source>
        <strain evidence="2">IBT 15450</strain>
    </source>
</reference>
<gene>
    <name evidence="2" type="ORF">N7460_008587</name>
</gene>